<dbReference type="Proteomes" id="UP000762676">
    <property type="component" value="Unassembled WGS sequence"/>
</dbReference>
<evidence type="ECO:0000313" key="2">
    <source>
        <dbReference type="EMBL" id="GFR75677.1"/>
    </source>
</evidence>
<evidence type="ECO:0000313" key="3">
    <source>
        <dbReference type="Proteomes" id="UP000762676"/>
    </source>
</evidence>
<dbReference type="EMBL" id="BMAT01011603">
    <property type="protein sequence ID" value="GFR75677.1"/>
    <property type="molecule type" value="Genomic_DNA"/>
</dbReference>
<feature type="region of interest" description="Disordered" evidence="1">
    <location>
        <begin position="1"/>
        <end position="22"/>
    </location>
</feature>
<evidence type="ECO:0000256" key="1">
    <source>
        <dbReference type="SAM" id="MobiDB-lite"/>
    </source>
</evidence>
<protein>
    <submittedName>
        <fullName evidence="2">Uncharacterized protein</fullName>
    </submittedName>
</protein>
<organism evidence="2 3">
    <name type="scientific">Elysia marginata</name>
    <dbReference type="NCBI Taxonomy" id="1093978"/>
    <lineage>
        <taxon>Eukaryota</taxon>
        <taxon>Metazoa</taxon>
        <taxon>Spiralia</taxon>
        <taxon>Lophotrochozoa</taxon>
        <taxon>Mollusca</taxon>
        <taxon>Gastropoda</taxon>
        <taxon>Heterobranchia</taxon>
        <taxon>Euthyneura</taxon>
        <taxon>Panpulmonata</taxon>
        <taxon>Sacoglossa</taxon>
        <taxon>Placobranchoidea</taxon>
        <taxon>Plakobranchidae</taxon>
        <taxon>Elysia</taxon>
    </lineage>
</organism>
<reference evidence="2 3" key="1">
    <citation type="journal article" date="2021" name="Elife">
        <title>Chloroplast acquisition without the gene transfer in kleptoplastic sea slugs, Plakobranchus ocellatus.</title>
        <authorList>
            <person name="Maeda T."/>
            <person name="Takahashi S."/>
            <person name="Yoshida T."/>
            <person name="Shimamura S."/>
            <person name="Takaki Y."/>
            <person name="Nagai Y."/>
            <person name="Toyoda A."/>
            <person name="Suzuki Y."/>
            <person name="Arimoto A."/>
            <person name="Ishii H."/>
            <person name="Satoh N."/>
            <person name="Nishiyama T."/>
            <person name="Hasebe M."/>
            <person name="Maruyama T."/>
            <person name="Minagawa J."/>
            <person name="Obokata J."/>
            <person name="Shigenobu S."/>
        </authorList>
    </citation>
    <scope>NUCLEOTIDE SEQUENCE [LARGE SCALE GENOMIC DNA]</scope>
</reference>
<proteinExistence type="predicted"/>
<keyword evidence="3" id="KW-1185">Reference proteome</keyword>
<sequence length="89" mass="10075">MAAQSSSQHKKRKCAGESVRKGGRGWGGVYSYVCWCLRPGRVRQGETRSATGQTISQVPGISWDNKRSDTWQETDHSVTYIYTITLHLW</sequence>
<gene>
    <name evidence="2" type="ORF">ElyMa_005781800</name>
</gene>
<comment type="caution">
    <text evidence="2">The sequence shown here is derived from an EMBL/GenBank/DDBJ whole genome shotgun (WGS) entry which is preliminary data.</text>
</comment>
<accession>A0AAV4FQU6</accession>
<dbReference type="AlphaFoldDB" id="A0AAV4FQU6"/>
<name>A0AAV4FQU6_9GAST</name>